<organism evidence="1 2">
    <name type="scientific">Pandoravirus inopinatum</name>
    <dbReference type="NCBI Taxonomy" id="1605721"/>
    <lineage>
        <taxon>Viruses</taxon>
        <taxon>Pandoravirus</taxon>
    </lineage>
</organism>
<accession>A0A0B5J5C9</accession>
<dbReference type="GeneID" id="23461767"/>
<sequence>MRSTCKLPFALIYLFFGDSGKSDKCPDAKKGHGFVFFSLQPGSCFRSQSHCTLGASRQNTQGRRSRFFEATKRAAFFRPKNAGRSFCCLLAWEVDHAAPPSGCHAAEPTKKGKK</sequence>
<dbReference type="Proteomes" id="UP000202511">
    <property type="component" value="Segment"/>
</dbReference>
<proteinExistence type="predicted"/>
<protein>
    <submittedName>
        <fullName evidence="1">Uncharacterized protein</fullName>
    </submittedName>
</protein>
<name>A0A0B5J5C9_9VIRU</name>
<dbReference type="KEGG" id="vg:23461767"/>
<dbReference type="EMBL" id="KP136319">
    <property type="protein sequence ID" value="AJF96850.1"/>
    <property type="molecule type" value="Genomic_DNA"/>
</dbReference>
<evidence type="ECO:0000313" key="2">
    <source>
        <dbReference type="Proteomes" id="UP000202511"/>
    </source>
</evidence>
<reference evidence="1 2" key="1">
    <citation type="journal article" date="2015" name="Parasitol. Res.">
        <title>Viruses in close associations with free-living amoebae.</title>
        <authorList>
            <person name="Scheid P."/>
        </authorList>
    </citation>
    <scope>NUCLEOTIDE SEQUENCE [LARGE SCALE GENOMIC DNA]</scope>
    <source>
        <strain evidence="1">KlaHel</strain>
    </source>
</reference>
<dbReference type="RefSeq" id="YP_009119085.1">
    <property type="nucleotide sequence ID" value="NC_026440.1"/>
</dbReference>
<evidence type="ECO:0000313" key="1">
    <source>
        <dbReference type="EMBL" id="AJF96850.1"/>
    </source>
</evidence>